<reference evidence="2 3" key="1">
    <citation type="submission" date="2018-08" db="EMBL/GenBank/DDBJ databases">
        <title>Recombination of ecologically and evolutionarily significant loci maintains genetic cohesion in the Pseudomonas syringae species complex.</title>
        <authorList>
            <person name="Dillon M."/>
            <person name="Thakur S."/>
            <person name="Almeida R.N.D."/>
            <person name="Weir B.S."/>
            <person name="Guttman D.S."/>
        </authorList>
    </citation>
    <scope>NUCLEOTIDE SEQUENCE [LARGE SCALE GENOMIC DNA]</scope>
    <source>
        <strain evidence="2 3">ICMP 9420</strain>
    </source>
</reference>
<evidence type="ECO:0000313" key="3">
    <source>
        <dbReference type="Proteomes" id="UP000270430"/>
    </source>
</evidence>
<feature type="region of interest" description="Disordered" evidence="1">
    <location>
        <begin position="168"/>
        <end position="214"/>
    </location>
</feature>
<organism evidence="2 3">
    <name type="scientific">Pseudomonas savastanoi</name>
    <name type="common">Pseudomonas syringae pv. savastanoi</name>
    <dbReference type="NCBI Taxonomy" id="29438"/>
    <lineage>
        <taxon>Bacteria</taxon>
        <taxon>Pseudomonadati</taxon>
        <taxon>Pseudomonadota</taxon>
        <taxon>Gammaproteobacteria</taxon>
        <taxon>Pseudomonadales</taxon>
        <taxon>Pseudomonadaceae</taxon>
        <taxon>Pseudomonas</taxon>
    </lineage>
</organism>
<proteinExistence type="predicted"/>
<feature type="compositionally biased region" description="Basic and acidic residues" evidence="1">
    <location>
        <begin position="188"/>
        <end position="211"/>
    </location>
</feature>
<name>A0A3M5GFE3_PSESS</name>
<comment type="caution">
    <text evidence="2">The sequence shown here is derived from an EMBL/GenBank/DDBJ whole genome shotgun (WGS) entry which is preliminary data.</text>
</comment>
<dbReference type="Proteomes" id="UP000270430">
    <property type="component" value="Unassembled WGS sequence"/>
</dbReference>
<dbReference type="AlphaFoldDB" id="A0A3M5GFE3"/>
<gene>
    <name evidence="2" type="ORF">ALP58_05658</name>
</gene>
<accession>A0A3M5GFE3</accession>
<evidence type="ECO:0000256" key="1">
    <source>
        <dbReference type="SAM" id="MobiDB-lite"/>
    </source>
</evidence>
<sequence length="349" mass="37677">MALAQQVVGNDAAQYPADEAADSRQRGNDARLEDGHAALLNQVHREPGQEEVGDAVDAVLAEVDTQHHAVGQQLANVIPLGAAAGCFLRAFTLVLIQIDQRAIAGNVLQFGLVDHRVVARAVDDLHPDHREQDTDCAHDHEYVLPAVGVDDPAHQRSEQNGGEILRRVEDRRGRAALGGREPGGDDAGVAREGRRFSQPDQKAQHEQRDDGGGNAELTHIALQQGEQRPGENAHGVDFLRPETVEQPATGDLTGHVGPAKCGKDIAQSDRSNAKVFLDAGTSDSDGGTVGVVDRGDQKQHQQNQIADVRRLGLLHGRAPTDYFFTRVKLFLGVALQAPWQCRGDDSYHL</sequence>
<feature type="region of interest" description="Disordered" evidence="1">
    <location>
        <begin position="1"/>
        <end position="25"/>
    </location>
</feature>
<dbReference type="EMBL" id="RBSX01000272">
    <property type="protein sequence ID" value="RMS84783.1"/>
    <property type="molecule type" value="Genomic_DNA"/>
</dbReference>
<protein>
    <submittedName>
        <fullName evidence="2">Uncharacterized protein</fullName>
    </submittedName>
</protein>
<evidence type="ECO:0000313" key="2">
    <source>
        <dbReference type="EMBL" id="RMS84783.1"/>
    </source>
</evidence>